<sequence>MSQFLRHADATPFASSLIEGLRDFGYSLETSLADIVDNSITARAQRVDILANTTGEHPWIAVVDDGIGMSEHALVDAMRPGSRNPKEERLEDDLGRFGLGLKSASFAQARMLSVYSRFENESVCATWDLDEVAKSNAWRISLQDAFTHPAIEGMNGASVTAVIWRKLDRLDGGYQNSAADRARTINAALSQAEQHLRLVFHRFMEGKRPRLKLFLNGRLLAPIDPFSESNPATQFDQPDDLPLSKGLVGIRCVTLPHHKKMSKIAWDETGGPDGHLKSQGLYIYRADRCCQTKANQSHFSRDLNPLGYAKTTPLGKSSGAVQLEI</sequence>
<gene>
    <name evidence="1" type="ORF">OAN307_c08000</name>
</gene>
<evidence type="ECO:0000313" key="1">
    <source>
        <dbReference type="EMBL" id="AGI66525.1"/>
    </source>
</evidence>
<dbReference type="Proteomes" id="UP000005307">
    <property type="component" value="Chromosome"/>
</dbReference>
<dbReference type="eggNOG" id="COG0323">
    <property type="taxonomic scope" value="Bacteria"/>
</dbReference>
<dbReference type="KEGG" id="oat:OAN307_c08000"/>
<proteinExistence type="predicted"/>
<dbReference type="AlphaFoldDB" id="M9R9W0"/>
<dbReference type="InterPro" id="IPR036890">
    <property type="entry name" value="HATPase_C_sf"/>
</dbReference>
<dbReference type="SUPFAM" id="SSF55874">
    <property type="entry name" value="ATPase domain of HSP90 chaperone/DNA topoisomerase II/histidine kinase"/>
    <property type="match status" value="1"/>
</dbReference>
<dbReference type="Pfam" id="PF13589">
    <property type="entry name" value="HATPase_c_3"/>
    <property type="match status" value="1"/>
</dbReference>
<evidence type="ECO:0000313" key="2">
    <source>
        <dbReference type="Proteomes" id="UP000005307"/>
    </source>
</evidence>
<dbReference type="Gene3D" id="3.30.565.10">
    <property type="entry name" value="Histidine kinase-like ATPase, C-terminal domain"/>
    <property type="match status" value="1"/>
</dbReference>
<dbReference type="EMBL" id="CP003740">
    <property type="protein sequence ID" value="AGI66525.1"/>
    <property type="molecule type" value="Genomic_DNA"/>
</dbReference>
<dbReference type="HOGENOM" id="CLU_854830_0_0_5"/>
<name>M9R9W0_9RHOB</name>
<keyword evidence="2" id="KW-1185">Reference proteome</keyword>
<accession>M9R9W0</accession>
<protein>
    <recommendedName>
        <fullName evidence="3">ATP-binding protein</fullName>
    </recommendedName>
</protein>
<dbReference type="STRING" id="391626.OAN307_c08000"/>
<evidence type="ECO:0008006" key="3">
    <source>
        <dbReference type="Google" id="ProtNLM"/>
    </source>
</evidence>
<reference evidence="1 2" key="1">
    <citation type="journal article" date="2013" name="PLoS ONE">
        <title>Poles Apart: Arctic and Antarctic Octadecabacter strains Share High Genome Plasticity and a New Type of Xanthorhodopsin.</title>
        <authorList>
            <person name="Vollmers J."/>
            <person name="Voget S."/>
            <person name="Dietrich S."/>
            <person name="Gollnow K."/>
            <person name="Smits M."/>
            <person name="Meyer K."/>
            <person name="Brinkhoff T."/>
            <person name="Simon M."/>
            <person name="Daniel R."/>
        </authorList>
    </citation>
    <scope>NUCLEOTIDE SEQUENCE [LARGE SCALE GENOMIC DNA]</scope>
    <source>
        <strain evidence="1 2">307</strain>
    </source>
</reference>
<organism evidence="1 2">
    <name type="scientific">Octadecabacter antarcticus 307</name>
    <dbReference type="NCBI Taxonomy" id="391626"/>
    <lineage>
        <taxon>Bacteria</taxon>
        <taxon>Pseudomonadati</taxon>
        <taxon>Pseudomonadota</taxon>
        <taxon>Alphaproteobacteria</taxon>
        <taxon>Rhodobacterales</taxon>
        <taxon>Roseobacteraceae</taxon>
        <taxon>Octadecabacter</taxon>
    </lineage>
</organism>